<evidence type="ECO:0000313" key="2">
    <source>
        <dbReference type="Proteomes" id="UP000575068"/>
    </source>
</evidence>
<keyword evidence="2" id="KW-1185">Reference proteome</keyword>
<dbReference type="Proteomes" id="UP000575068">
    <property type="component" value="Unassembled WGS sequence"/>
</dbReference>
<comment type="caution">
    <text evidence="1">The sequence shown here is derived from an EMBL/GenBank/DDBJ whole genome shotgun (WGS) entry which is preliminary data.</text>
</comment>
<reference evidence="1 2" key="1">
    <citation type="submission" date="2020-08" db="EMBL/GenBank/DDBJ databases">
        <title>Genomic Encyclopedia of Type Strains, Phase IV (KMG-IV): sequencing the most valuable type-strain genomes for metagenomic binning, comparative biology and taxonomic classification.</title>
        <authorList>
            <person name="Goeker M."/>
        </authorList>
    </citation>
    <scope>NUCLEOTIDE SEQUENCE [LARGE SCALE GENOMIC DNA]</scope>
    <source>
        <strain evidence="1 2">DSM 7465</strain>
    </source>
</reference>
<dbReference type="AlphaFoldDB" id="A0A840HRX5"/>
<dbReference type="EMBL" id="JACHOV010000002">
    <property type="protein sequence ID" value="MBB4640377.1"/>
    <property type="molecule type" value="Genomic_DNA"/>
</dbReference>
<sequence length="99" mass="11101">MSETRITMIEAIARKQTVAARYNGDLIKLAPHLLFERHGDLFVSALNMSKNWRTDVEPRLGQFKLAGLVATELLDETFEPLPSYEAAAPRSDDTLILTV</sequence>
<protein>
    <recommendedName>
        <fullName evidence="3">WYL domain-containing protein</fullName>
    </recommendedName>
</protein>
<organism evidence="1 2">
    <name type="scientific">Rhizorhapis suberifaciens</name>
    <name type="common">corky root of lettuce</name>
    <dbReference type="NCBI Taxonomy" id="13656"/>
    <lineage>
        <taxon>Bacteria</taxon>
        <taxon>Pseudomonadati</taxon>
        <taxon>Pseudomonadota</taxon>
        <taxon>Alphaproteobacteria</taxon>
        <taxon>Sphingomonadales</taxon>
        <taxon>Sphingomonadaceae</taxon>
        <taxon>Rhizorhapis</taxon>
    </lineage>
</organism>
<name>A0A840HRX5_9SPHN</name>
<evidence type="ECO:0000313" key="1">
    <source>
        <dbReference type="EMBL" id="MBB4640377.1"/>
    </source>
</evidence>
<dbReference type="RefSeq" id="WP_184474223.1">
    <property type="nucleotide sequence ID" value="NZ_JACHOV010000002.1"/>
</dbReference>
<accession>A0A840HRX5</accession>
<evidence type="ECO:0008006" key="3">
    <source>
        <dbReference type="Google" id="ProtNLM"/>
    </source>
</evidence>
<proteinExistence type="predicted"/>
<gene>
    <name evidence="1" type="ORF">HNQ99_000665</name>
</gene>